<dbReference type="Gene3D" id="3.80.10.10">
    <property type="entry name" value="Ribonuclease Inhibitor"/>
    <property type="match status" value="1"/>
</dbReference>
<dbReference type="STRING" id="1137138.A0A067P5H1"/>
<organism evidence="1 2">
    <name type="scientific">Pleurotus ostreatus (strain PC15)</name>
    <name type="common">Oyster mushroom</name>
    <dbReference type="NCBI Taxonomy" id="1137138"/>
    <lineage>
        <taxon>Eukaryota</taxon>
        <taxon>Fungi</taxon>
        <taxon>Dikarya</taxon>
        <taxon>Basidiomycota</taxon>
        <taxon>Agaricomycotina</taxon>
        <taxon>Agaricomycetes</taxon>
        <taxon>Agaricomycetidae</taxon>
        <taxon>Agaricales</taxon>
        <taxon>Pleurotineae</taxon>
        <taxon>Pleurotaceae</taxon>
        <taxon>Pleurotus</taxon>
    </lineage>
</organism>
<dbReference type="OrthoDB" id="2447803at2759"/>
<dbReference type="Proteomes" id="UP000027073">
    <property type="component" value="Unassembled WGS sequence"/>
</dbReference>
<protein>
    <recommendedName>
        <fullName evidence="3">F-box domain-containing protein</fullName>
    </recommendedName>
</protein>
<accession>A0A067P5H1</accession>
<dbReference type="SUPFAM" id="SSF52047">
    <property type="entry name" value="RNI-like"/>
    <property type="match status" value="1"/>
</dbReference>
<proteinExistence type="predicted"/>
<dbReference type="HOGENOM" id="CLU_021164_5_2_1"/>
<evidence type="ECO:0000313" key="1">
    <source>
        <dbReference type="EMBL" id="KDQ31652.1"/>
    </source>
</evidence>
<sequence length="507" mass="56440">MSSNRVLTNIDILWRIFEYSNSSQNYHNALVSKIWSNEALSVLWRTLDSLLPLLRLLGPMNLVSKQDELPYYKYERLIHSENWVVFRRYAWRVRKIEYDDMSPHPKFSDSVFMDIIISSRTLSGVELLPNLQRLSSDDTPLIQKWLPLFFNKSLSALDLQASGSADMHLLTRTLSHLHHLCPNLRNLSLLTKLELDDAPQFNATLSSLPLLNEVELSTSLLCPATLSTLAHLPHLESFAIASIDPDEGSTLRVMPLSDAFSSLRTFSGDSVGFRSIVSFLEAYEPRELRSLVVYSTNAESHAAYQSLFAVVASACPNTTNITLQSLLVIDFEPPIVDPSSTPLLLTIPFHLLDLTLLVLSCPPPLNLDIGCMKALLAALPSLHTLKLIDEAGAPTLPLSALSELAPLCPVMRFLTLYLDTRHIAASAPPDTIFPCLEVLDVLTSPLESSARNVAIFLGSILPPKCVVIHLHHGDQMKWEPVVDFLPLIFELRAAKQGRSDAITPPEE</sequence>
<reference evidence="2" key="1">
    <citation type="journal article" date="2014" name="Proc. Natl. Acad. Sci. U.S.A.">
        <title>Extensive sampling of basidiomycete genomes demonstrates inadequacy of the white-rot/brown-rot paradigm for wood decay fungi.</title>
        <authorList>
            <person name="Riley R."/>
            <person name="Salamov A.A."/>
            <person name="Brown D.W."/>
            <person name="Nagy L.G."/>
            <person name="Floudas D."/>
            <person name="Held B.W."/>
            <person name="Levasseur A."/>
            <person name="Lombard V."/>
            <person name="Morin E."/>
            <person name="Otillar R."/>
            <person name="Lindquist E.A."/>
            <person name="Sun H."/>
            <person name="LaButti K.M."/>
            <person name="Schmutz J."/>
            <person name="Jabbour D."/>
            <person name="Luo H."/>
            <person name="Baker S.E."/>
            <person name="Pisabarro A.G."/>
            <person name="Walton J.D."/>
            <person name="Blanchette R.A."/>
            <person name="Henrissat B."/>
            <person name="Martin F."/>
            <person name="Cullen D."/>
            <person name="Hibbett D.S."/>
            <person name="Grigoriev I.V."/>
        </authorList>
    </citation>
    <scope>NUCLEOTIDE SEQUENCE [LARGE SCALE GENOMIC DNA]</scope>
    <source>
        <strain evidence="2">PC15</strain>
    </source>
</reference>
<gene>
    <name evidence="1" type="ORF">PLEOSDRAFT_1100191</name>
</gene>
<evidence type="ECO:0000313" key="2">
    <source>
        <dbReference type="Proteomes" id="UP000027073"/>
    </source>
</evidence>
<dbReference type="InParanoid" id="A0A067P5H1"/>
<dbReference type="InterPro" id="IPR032675">
    <property type="entry name" value="LRR_dom_sf"/>
</dbReference>
<dbReference type="VEuPathDB" id="FungiDB:PLEOSDRAFT_1100191"/>
<dbReference type="EMBL" id="KL198005">
    <property type="protein sequence ID" value="KDQ31652.1"/>
    <property type="molecule type" value="Genomic_DNA"/>
</dbReference>
<name>A0A067P5H1_PLEO1</name>
<dbReference type="AlphaFoldDB" id="A0A067P5H1"/>
<evidence type="ECO:0008006" key="3">
    <source>
        <dbReference type="Google" id="ProtNLM"/>
    </source>
</evidence>